<evidence type="ECO:0000313" key="1">
    <source>
        <dbReference type="EMBL" id="KAA1088478.1"/>
    </source>
</evidence>
<dbReference type="AlphaFoldDB" id="A0A5B0NKG7"/>
<organism evidence="1 2">
    <name type="scientific">Puccinia graminis f. sp. tritici</name>
    <dbReference type="NCBI Taxonomy" id="56615"/>
    <lineage>
        <taxon>Eukaryota</taxon>
        <taxon>Fungi</taxon>
        <taxon>Dikarya</taxon>
        <taxon>Basidiomycota</taxon>
        <taxon>Pucciniomycotina</taxon>
        <taxon>Pucciniomycetes</taxon>
        <taxon>Pucciniales</taxon>
        <taxon>Pucciniaceae</taxon>
        <taxon>Puccinia</taxon>
    </lineage>
</organism>
<name>A0A5B0NKG7_PUCGR</name>
<comment type="caution">
    <text evidence="1">The sequence shown here is derived from an EMBL/GenBank/DDBJ whole genome shotgun (WGS) entry which is preliminary data.</text>
</comment>
<sequence length="116" mass="12961">MADFSPASGNMVGADRYFVSSTQERPFKFVNETSSEGHRDFLLIMPSRIFSVNFHHPHPSQSDSAFVLPIRRKPVVRSETGVNLPAIIKEASLWKTGGFGGKENIDKLHKMQKTSV</sequence>
<protein>
    <submittedName>
        <fullName evidence="1">Uncharacterized protein</fullName>
    </submittedName>
</protein>
<accession>A0A5B0NKG7</accession>
<gene>
    <name evidence="1" type="ORF">PGTUg99_030468</name>
</gene>
<evidence type="ECO:0000313" key="2">
    <source>
        <dbReference type="Proteomes" id="UP000325313"/>
    </source>
</evidence>
<dbReference type="Proteomes" id="UP000325313">
    <property type="component" value="Unassembled WGS sequence"/>
</dbReference>
<dbReference type="EMBL" id="VDEP01000406">
    <property type="protein sequence ID" value="KAA1088478.1"/>
    <property type="molecule type" value="Genomic_DNA"/>
</dbReference>
<reference evidence="1 2" key="1">
    <citation type="submission" date="2019-05" db="EMBL/GenBank/DDBJ databases">
        <title>Emergence of the Ug99 lineage of the wheat stem rust pathogen through somatic hybridization.</title>
        <authorList>
            <person name="Li F."/>
            <person name="Upadhyaya N.M."/>
            <person name="Sperschneider J."/>
            <person name="Matny O."/>
            <person name="Nguyen-Phuc H."/>
            <person name="Mago R."/>
            <person name="Raley C."/>
            <person name="Miller M.E."/>
            <person name="Silverstein K.A.T."/>
            <person name="Henningsen E."/>
            <person name="Hirsch C.D."/>
            <person name="Visser B."/>
            <person name="Pretorius Z.A."/>
            <person name="Steffenson B.J."/>
            <person name="Schwessinger B."/>
            <person name="Dodds P.N."/>
            <person name="Figueroa M."/>
        </authorList>
    </citation>
    <scope>NUCLEOTIDE SEQUENCE [LARGE SCALE GENOMIC DNA]</scope>
    <source>
        <strain evidence="1 2">Ug99</strain>
    </source>
</reference>
<proteinExistence type="predicted"/>